<comment type="caution">
    <text evidence="1">The sequence shown here is derived from an EMBL/GenBank/DDBJ whole genome shotgun (WGS) entry which is preliminary data.</text>
</comment>
<dbReference type="GO" id="GO:0006260">
    <property type="term" value="P:DNA replication"/>
    <property type="evidence" value="ECO:0007669"/>
    <property type="project" value="InterPro"/>
</dbReference>
<dbReference type="GO" id="GO:0008998">
    <property type="term" value="F:ribonucleoside-triphosphate reductase (thioredoxin) activity"/>
    <property type="evidence" value="ECO:0007669"/>
    <property type="project" value="InterPro"/>
</dbReference>
<dbReference type="Proteomes" id="UP000265618">
    <property type="component" value="Unassembled WGS sequence"/>
</dbReference>
<reference evidence="1 2" key="1">
    <citation type="journal article" date="2018" name="PLoS ONE">
        <title>The draft genome of Kipferlia bialata reveals reductive genome evolution in fornicate parasites.</title>
        <authorList>
            <person name="Tanifuji G."/>
            <person name="Takabayashi S."/>
            <person name="Kume K."/>
            <person name="Takagi M."/>
            <person name="Nakayama T."/>
            <person name="Kamikawa R."/>
            <person name="Inagaki Y."/>
            <person name="Hashimoto T."/>
        </authorList>
    </citation>
    <scope>NUCLEOTIDE SEQUENCE [LARGE SCALE GENOMIC DNA]</scope>
    <source>
        <strain evidence="1">NY0173</strain>
    </source>
</reference>
<dbReference type="Gene3D" id="3.20.70.20">
    <property type="match status" value="1"/>
</dbReference>
<organism evidence="1 2">
    <name type="scientific">Kipferlia bialata</name>
    <dbReference type="NCBI Taxonomy" id="797122"/>
    <lineage>
        <taxon>Eukaryota</taxon>
        <taxon>Metamonada</taxon>
        <taxon>Carpediemonas-like organisms</taxon>
        <taxon>Kipferlia</taxon>
    </lineage>
</organism>
<dbReference type="InterPro" id="IPR012833">
    <property type="entry name" value="NrdD"/>
</dbReference>
<dbReference type="GO" id="GO:0031250">
    <property type="term" value="C:anaerobic ribonucleoside-triphosphate reductase complex"/>
    <property type="evidence" value="ECO:0007669"/>
    <property type="project" value="TreeGrafter"/>
</dbReference>
<dbReference type="GO" id="GO:0009265">
    <property type="term" value="P:2'-deoxyribonucleotide biosynthetic process"/>
    <property type="evidence" value="ECO:0007669"/>
    <property type="project" value="TreeGrafter"/>
</dbReference>
<protein>
    <submittedName>
        <fullName evidence="1">Uncharacterized protein</fullName>
    </submittedName>
</protein>
<dbReference type="PANTHER" id="PTHR21075:SF0">
    <property type="entry name" value="ANAEROBIC RIBONUCLEOSIDE-TRIPHOSPHATE REDUCTASE"/>
    <property type="match status" value="1"/>
</dbReference>
<keyword evidence="2" id="KW-1185">Reference proteome</keyword>
<sequence length="446" mass="48513">MAVGVKSRKAQVLSELDPELADLHASGYMHIHDLDGYGRIHNCSSPEVANCIHPEAFRSVTVSGKMAELFEGYRALITSLATMQSGGIGFSKFDIDTAALLDDLGIESTVETDLILRDCVGSFLQWLNTSRTRFSRELYYVTLHVGLSTGVWGRKVTQAVIDAFQAQPLHFKQPNIVFKVKESLHGDTGSAPNRDLYLKALSCTAHRMIPTYLLLDSAPNADCDPELLGIMGCRSRIEANCNGRAGGYGRGNAAYVTLNLPRIALESEDVASFYDRLGSLLPKAKAVLDGRAAALVKGHAACDDPVFDIWMDGVDSIEDLVANATHSIGFIGVAETVQILTGETYHLSKTAQALGMSIVRYLRAYVDEQRQKCSVNYSLLATSGEFISGKFVGTDAHHHPHPLQEKGFYTNSFHVAVDAGVPVCDKLRIEGPFHLLCNGGSISYVE</sequence>
<feature type="non-terminal residue" evidence="1">
    <location>
        <position position="1"/>
    </location>
</feature>
<dbReference type="SUPFAM" id="SSF51998">
    <property type="entry name" value="PFL-like glycyl radical enzymes"/>
    <property type="match status" value="1"/>
</dbReference>
<dbReference type="AlphaFoldDB" id="A0A9K3D8Y8"/>
<name>A0A9K3D8Y8_9EUKA</name>
<dbReference type="Pfam" id="PF13597">
    <property type="entry name" value="NRDD"/>
    <property type="match status" value="1"/>
</dbReference>
<accession>A0A9K3D8Y8</accession>
<dbReference type="PANTHER" id="PTHR21075">
    <property type="entry name" value="ANAEROBIC RIBONUCLEOSIDE-TRIPHOSPHATE REDUCTASE"/>
    <property type="match status" value="1"/>
</dbReference>
<dbReference type="GO" id="GO:0004748">
    <property type="term" value="F:ribonucleoside-diphosphate reductase activity, thioredoxin disulfide as acceptor"/>
    <property type="evidence" value="ECO:0007669"/>
    <property type="project" value="TreeGrafter"/>
</dbReference>
<evidence type="ECO:0000313" key="1">
    <source>
        <dbReference type="EMBL" id="GIQ89569.1"/>
    </source>
</evidence>
<proteinExistence type="predicted"/>
<gene>
    <name evidence="1" type="ORF">KIPB_012070</name>
</gene>
<dbReference type="EMBL" id="BDIP01005185">
    <property type="protein sequence ID" value="GIQ89569.1"/>
    <property type="molecule type" value="Genomic_DNA"/>
</dbReference>
<evidence type="ECO:0000313" key="2">
    <source>
        <dbReference type="Proteomes" id="UP000265618"/>
    </source>
</evidence>